<name>A0A024TW96_9STRA</name>
<dbReference type="eggNOG" id="KOG0192">
    <property type="taxonomic scope" value="Eukaryota"/>
</dbReference>
<evidence type="ECO:0000256" key="1">
    <source>
        <dbReference type="SAM" id="MobiDB-lite"/>
    </source>
</evidence>
<dbReference type="GO" id="GO:0004674">
    <property type="term" value="F:protein serine/threonine kinase activity"/>
    <property type="evidence" value="ECO:0007669"/>
    <property type="project" value="TreeGrafter"/>
</dbReference>
<dbReference type="VEuPathDB" id="FungiDB:H310_09533"/>
<sequence length="394" mass="44041">MGCTTSKNVASGSTHSTITTRSYDAHSHGAFSPPRRMNQTLRSFRQLHSFSPTMILNKARSNQSFLPHNLGPATHDDDADWSEYRQLQPYKDRYWIDHDDIMIVRPLSCTYMKTDMATWKGQSVLMKSVDMTKEPDEIAKSRKALVSEVTSMVRIQHPNIVTFLGFNLSPQNGLVCVSEFMEHGTLRILLDSPKTSAALSWRYDKIKFAIEICEALAYMHGQKPPLIHRNIKAGKILLSHTFMAKLSGFGLSRVRIFEDEMTAKIGDIEWSAPELLVDGEDYTEKVDVYSFGIVLTELDTRALPFAEVKSTLHATDFTNALVTGSIRPKLSTDCPTVIAQIVRHCLQQDPHIRPTSAKVLQMLKEAKTQLHDRAVAPAENVSGNSIGAALDSPP</sequence>
<dbReference type="AlphaFoldDB" id="A0A024TW96"/>
<keyword evidence="3" id="KW-0418">Kinase</keyword>
<evidence type="ECO:0000313" key="3">
    <source>
        <dbReference type="EMBL" id="ETV97642.1"/>
    </source>
</evidence>
<feature type="region of interest" description="Disordered" evidence="1">
    <location>
        <begin position="1"/>
        <end position="36"/>
    </location>
</feature>
<dbReference type="InterPro" id="IPR011009">
    <property type="entry name" value="Kinase-like_dom_sf"/>
</dbReference>
<dbReference type="PROSITE" id="PS50011">
    <property type="entry name" value="PROTEIN_KINASE_DOM"/>
    <property type="match status" value="1"/>
</dbReference>
<keyword evidence="3" id="KW-0808">Transferase</keyword>
<feature type="compositionally biased region" description="Polar residues" evidence="1">
    <location>
        <begin position="1"/>
        <end position="22"/>
    </location>
</feature>
<dbReference type="STRING" id="157072.A0A024TW96"/>
<dbReference type="SUPFAM" id="SSF56112">
    <property type="entry name" value="Protein kinase-like (PK-like)"/>
    <property type="match status" value="1"/>
</dbReference>
<proteinExistence type="predicted"/>
<accession>A0A024TW96</accession>
<feature type="domain" description="Protein kinase" evidence="2">
    <location>
        <begin position="96"/>
        <end position="374"/>
    </location>
</feature>
<dbReference type="InterPro" id="IPR051681">
    <property type="entry name" value="Ser/Thr_Kinases-Pseudokinases"/>
</dbReference>
<organism evidence="3">
    <name type="scientific">Aphanomyces invadans</name>
    <dbReference type="NCBI Taxonomy" id="157072"/>
    <lineage>
        <taxon>Eukaryota</taxon>
        <taxon>Sar</taxon>
        <taxon>Stramenopiles</taxon>
        <taxon>Oomycota</taxon>
        <taxon>Saprolegniomycetes</taxon>
        <taxon>Saprolegniales</taxon>
        <taxon>Verrucalvaceae</taxon>
        <taxon>Aphanomyces</taxon>
    </lineage>
</organism>
<dbReference type="GeneID" id="20086583"/>
<dbReference type="Gene3D" id="1.10.510.10">
    <property type="entry name" value="Transferase(Phosphotransferase) domain 1"/>
    <property type="match status" value="1"/>
</dbReference>
<dbReference type="PANTHER" id="PTHR44329:SF214">
    <property type="entry name" value="PROTEIN KINASE DOMAIN-CONTAINING PROTEIN"/>
    <property type="match status" value="1"/>
</dbReference>
<dbReference type="OrthoDB" id="4062651at2759"/>
<dbReference type="EMBL" id="KI913972">
    <property type="protein sequence ID" value="ETV97642.1"/>
    <property type="molecule type" value="Genomic_DNA"/>
</dbReference>
<dbReference type="GO" id="GO:0005524">
    <property type="term" value="F:ATP binding"/>
    <property type="evidence" value="ECO:0007669"/>
    <property type="project" value="InterPro"/>
</dbReference>
<dbReference type="Pfam" id="PF07714">
    <property type="entry name" value="PK_Tyr_Ser-Thr"/>
    <property type="match status" value="1"/>
</dbReference>
<dbReference type="InterPro" id="IPR000719">
    <property type="entry name" value="Prot_kinase_dom"/>
</dbReference>
<dbReference type="InterPro" id="IPR001245">
    <property type="entry name" value="Ser-Thr/Tyr_kinase_cat_dom"/>
</dbReference>
<dbReference type="PANTHER" id="PTHR44329">
    <property type="entry name" value="SERINE/THREONINE-PROTEIN KINASE TNNI3K-RELATED"/>
    <property type="match status" value="1"/>
</dbReference>
<evidence type="ECO:0000259" key="2">
    <source>
        <dbReference type="PROSITE" id="PS50011"/>
    </source>
</evidence>
<gene>
    <name evidence="3" type="ORF">H310_09533</name>
</gene>
<reference evidence="3" key="1">
    <citation type="submission" date="2013-12" db="EMBL/GenBank/DDBJ databases">
        <title>The Genome Sequence of Aphanomyces invadans NJM9701.</title>
        <authorList>
            <consortium name="The Broad Institute Genomics Platform"/>
            <person name="Russ C."/>
            <person name="Tyler B."/>
            <person name="van West P."/>
            <person name="Dieguez-Uribeondo J."/>
            <person name="Young S.K."/>
            <person name="Zeng Q."/>
            <person name="Gargeya S."/>
            <person name="Fitzgerald M."/>
            <person name="Abouelleil A."/>
            <person name="Alvarado L."/>
            <person name="Chapman S.B."/>
            <person name="Gainer-Dewar J."/>
            <person name="Goldberg J."/>
            <person name="Griggs A."/>
            <person name="Gujja S."/>
            <person name="Hansen M."/>
            <person name="Howarth C."/>
            <person name="Imamovic A."/>
            <person name="Ireland A."/>
            <person name="Larimer J."/>
            <person name="McCowan C."/>
            <person name="Murphy C."/>
            <person name="Pearson M."/>
            <person name="Poon T.W."/>
            <person name="Priest M."/>
            <person name="Roberts A."/>
            <person name="Saif S."/>
            <person name="Shea T."/>
            <person name="Sykes S."/>
            <person name="Wortman J."/>
            <person name="Nusbaum C."/>
            <person name="Birren B."/>
        </authorList>
    </citation>
    <scope>NUCLEOTIDE SEQUENCE [LARGE SCALE GENOMIC DNA]</scope>
    <source>
        <strain evidence="3">NJM9701</strain>
    </source>
</reference>
<protein>
    <submittedName>
        <fullName evidence="3">TKL protein kinase</fullName>
    </submittedName>
</protein>
<dbReference type="RefSeq" id="XP_008873851.1">
    <property type="nucleotide sequence ID" value="XM_008875629.1"/>
</dbReference>